<keyword evidence="1" id="KW-0175">Coiled coil</keyword>
<organism evidence="2 3">
    <name type="scientific">Streptococcus gallolyticus</name>
    <dbReference type="NCBI Taxonomy" id="315405"/>
    <lineage>
        <taxon>Bacteria</taxon>
        <taxon>Bacillati</taxon>
        <taxon>Bacillota</taxon>
        <taxon>Bacilli</taxon>
        <taxon>Lactobacillales</taxon>
        <taxon>Streptococcaceae</taxon>
        <taxon>Streptococcus</taxon>
    </lineage>
</organism>
<gene>
    <name evidence="2" type="ORF">SAMN05660328_104112</name>
</gene>
<evidence type="ECO:0000313" key="2">
    <source>
        <dbReference type="EMBL" id="SFU69401.1"/>
    </source>
</evidence>
<proteinExistence type="predicted"/>
<keyword evidence="3" id="KW-1185">Reference proteome</keyword>
<sequence>MLPIEYKDIAKLTGKSISTIKKWRLKIEELSGYEFSKETHRVSRRSVQSYFVFTKEEVAKFVELSKEINKTKDLDSSVKKVWGDLNAQFERNLGQEISKLRLAFINYKEVTNKELKSLKQNNISLSFNITTLEKKIEELEETQNKSLLSKFRKR</sequence>
<feature type="coiled-coil region" evidence="1">
    <location>
        <begin position="122"/>
        <end position="149"/>
    </location>
</feature>
<accession>A0A1I7I914</accession>
<dbReference type="Proteomes" id="UP000183629">
    <property type="component" value="Unassembled WGS sequence"/>
</dbReference>
<name>A0A1I7I914_9STRE</name>
<dbReference type="EMBL" id="FPBN01000004">
    <property type="protein sequence ID" value="SFU69401.1"/>
    <property type="molecule type" value="Genomic_DNA"/>
</dbReference>
<dbReference type="AlphaFoldDB" id="A0A1I7I914"/>
<protein>
    <submittedName>
        <fullName evidence="2">Uncharacterized protein</fullName>
    </submittedName>
</protein>
<evidence type="ECO:0000313" key="3">
    <source>
        <dbReference type="Proteomes" id="UP000183629"/>
    </source>
</evidence>
<reference evidence="3" key="1">
    <citation type="submission" date="2016-10" db="EMBL/GenBank/DDBJ databases">
        <authorList>
            <person name="Varghese N."/>
            <person name="Submissions S."/>
        </authorList>
    </citation>
    <scope>NUCLEOTIDE SEQUENCE [LARGE SCALE GENOMIC DNA]</scope>
    <source>
        <strain evidence="3">LMG 15572</strain>
    </source>
</reference>
<evidence type="ECO:0000256" key="1">
    <source>
        <dbReference type="SAM" id="Coils"/>
    </source>
</evidence>